<reference evidence="2 3" key="1">
    <citation type="submission" date="2019-02" db="EMBL/GenBank/DDBJ databases">
        <title>Deep-cultivation of Planctomycetes and their phenomic and genomic characterization uncovers novel biology.</title>
        <authorList>
            <person name="Wiegand S."/>
            <person name="Jogler M."/>
            <person name="Boedeker C."/>
            <person name="Pinto D."/>
            <person name="Vollmers J."/>
            <person name="Rivas-Marin E."/>
            <person name="Kohn T."/>
            <person name="Peeters S.H."/>
            <person name="Heuer A."/>
            <person name="Rast P."/>
            <person name="Oberbeckmann S."/>
            <person name="Bunk B."/>
            <person name="Jeske O."/>
            <person name="Meyerdierks A."/>
            <person name="Storesund J.E."/>
            <person name="Kallscheuer N."/>
            <person name="Luecker S."/>
            <person name="Lage O.M."/>
            <person name="Pohl T."/>
            <person name="Merkel B.J."/>
            <person name="Hornburger P."/>
            <person name="Mueller R.-W."/>
            <person name="Bruemmer F."/>
            <person name="Labrenz M."/>
            <person name="Spormann A.M."/>
            <person name="Op den Camp H."/>
            <person name="Overmann J."/>
            <person name="Amann R."/>
            <person name="Jetten M.S.M."/>
            <person name="Mascher T."/>
            <person name="Medema M.H."/>
            <person name="Devos D.P."/>
            <person name="Kaster A.-K."/>
            <person name="Ovreas L."/>
            <person name="Rohde M."/>
            <person name="Galperin M.Y."/>
            <person name="Jogler C."/>
        </authorList>
    </citation>
    <scope>NUCLEOTIDE SEQUENCE [LARGE SCALE GENOMIC DNA]</scope>
    <source>
        <strain evidence="2 3">FF011L</strain>
    </source>
</reference>
<proteinExistence type="predicted"/>
<evidence type="ECO:0000313" key="2">
    <source>
        <dbReference type="EMBL" id="QDS96345.1"/>
    </source>
</evidence>
<evidence type="ECO:0000313" key="3">
    <source>
        <dbReference type="Proteomes" id="UP000320672"/>
    </source>
</evidence>
<evidence type="ECO:0000256" key="1">
    <source>
        <dbReference type="ARBA" id="ARBA00022679"/>
    </source>
</evidence>
<dbReference type="RefSeq" id="WP_145354503.1">
    <property type="nucleotide sequence ID" value="NZ_CP036262.1"/>
</dbReference>
<dbReference type="KEGG" id="rml:FF011L_51530"/>
<gene>
    <name evidence="2" type="ORF">FF011L_51530</name>
</gene>
<dbReference type="Proteomes" id="UP000320672">
    <property type="component" value="Chromosome"/>
</dbReference>
<keyword evidence="1 2" id="KW-0808">Transferase</keyword>
<keyword evidence="3" id="KW-1185">Reference proteome</keyword>
<name>A0A517MN85_9BACT</name>
<dbReference type="InterPro" id="IPR027417">
    <property type="entry name" value="P-loop_NTPase"/>
</dbReference>
<protein>
    <submittedName>
        <fullName evidence="2">Sulfotransferase domain protein</fullName>
    </submittedName>
</protein>
<dbReference type="OrthoDB" id="9777890at2"/>
<dbReference type="Pfam" id="PF13469">
    <property type="entry name" value="Sulfotransfer_3"/>
    <property type="match status" value="1"/>
</dbReference>
<sequence>MTVDAKKFPIFVSGTQRSGTTLMHRILECSSDVWSCNEMYEVHEFVFGGRSRDRLARLRNELGKFLDVQVEDFNYGEGQDDPVALLATAMELAAARANKPRWCLKDPAVTYYLDEYAEAFPNARFVIMVRDPRAVCRSYLSPVGFTVGRPANWVSAAQRCHREMQRQLAFAQKCPGRVLFVNYESMVSQLDKELGRVCQFIGIQYEPAMQFYYKHQTDMKIHSGNENILTAPDISKAEKWKRTLTDRQVKTVEAIALDSMQAFGYQPMFSRGRVSATRFLIARVHDRFVREYRWQKYKFLSK</sequence>
<dbReference type="SUPFAM" id="SSF52540">
    <property type="entry name" value="P-loop containing nucleoside triphosphate hydrolases"/>
    <property type="match status" value="1"/>
</dbReference>
<dbReference type="Gene3D" id="3.40.50.300">
    <property type="entry name" value="P-loop containing nucleotide triphosphate hydrolases"/>
    <property type="match status" value="1"/>
</dbReference>
<dbReference type="PANTHER" id="PTHR12788:SF10">
    <property type="entry name" value="PROTEIN-TYROSINE SULFOTRANSFERASE"/>
    <property type="match status" value="1"/>
</dbReference>
<organism evidence="2 3">
    <name type="scientific">Roseimaritima multifibrata</name>
    <dbReference type="NCBI Taxonomy" id="1930274"/>
    <lineage>
        <taxon>Bacteria</taxon>
        <taxon>Pseudomonadati</taxon>
        <taxon>Planctomycetota</taxon>
        <taxon>Planctomycetia</taxon>
        <taxon>Pirellulales</taxon>
        <taxon>Pirellulaceae</taxon>
        <taxon>Roseimaritima</taxon>
    </lineage>
</organism>
<dbReference type="EMBL" id="CP036262">
    <property type="protein sequence ID" value="QDS96345.1"/>
    <property type="molecule type" value="Genomic_DNA"/>
</dbReference>
<dbReference type="AlphaFoldDB" id="A0A517MN85"/>
<dbReference type="GO" id="GO:0008476">
    <property type="term" value="F:protein-tyrosine sulfotransferase activity"/>
    <property type="evidence" value="ECO:0007669"/>
    <property type="project" value="InterPro"/>
</dbReference>
<accession>A0A517MN85</accession>
<dbReference type="PANTHER" id="PTHR12788">
    <property type="entry name" value="PROTEIN-TYROSINE SULFOTRANSFERASE 2"/>
    <property type="match status" value="1"/>
</dbReference>
<dbReference type="InterPro" id="IPR026634">
    <property type="entry name" value="TPST-like"/>
</dbReference>